<keyword evidence="6 7" id="KW-0472">Membrane</keyword>
<evidence type="ECO:0000256" key="3">
    <source>
        <dbReference type="ARBA" id="ARBA00022475"/>
    </source>
</evidence>
<keyword evidence="5 7" id="KW-1133">Transmembrane helix</keyword>
<dbReference type="Proteomes" id="UP000070578">
    <property type="component" value="Unassembled WGS sequence"/>
</dbReference>
<feature type="transmembrane region" description="Helical" evidence="7">
    <location>
        <begin position="367"/>
        <end position="386"/>
    </location>
</feature>
<feature type="transmembrane region" description="Helical" evidence="7">
    <location>
        <begin position="252"/>
        <end position="273"/>
    </location>
</feature>
<proteinExistence type="inferred from homology"/>
<feature type="transmembrane region" description="Helical" evidence="7">
    <location>
        <begin position="222"/>
        <end position="245"/>
    </location>
</feature>
<gene>
    <name evidence="8" type="ORF">AWT59_2439</name>
</gene>
<evidence type="ECO:0000313" key="8">
    <source>
        <dbReference type="EMBL" id="KXS31434.1"/>
    </source>
</evidence>
<protein>
    <recommendedName>
        <fullName evidence="10">Sulfate exporter family transporter</fullName>
    </recommendedName>
</protein>
<dbReference type="PATRIC" id="fig|1796491.3.peg.2662"/>
<evidence type="ECO:0000256" key="7">
    <source>
        <dbReference type="SAM" id="Phobius"/>
    </source>
</evidence>
<evidence type="ECO:0000313" key="9">
    <source>
        <dbReference type="Proteomes" id="UP000070578"/>
    </source>
</evidence>
<sequence length="463" mass="50547">MGKSQDVRNEKGEPGAVRNKGWSELYLKEDWWAIWVGMGLMVLAVVLYNSGSHFLSALAINPGGLKWSSFDQLADHFAKNAGMYFLQFIFWMAIFGLSCRIMGIKLNEFAPSFLFLYVLSIAIFSVAGWVNASKFNLEAPLVALVVGLIISNTGSLPKWMDSGFRVEYFVKLGIVLLGATFPITLVLTAGPIAIMQATIISLVTCLVIYFSATRLFGLDRRLAAVIGVGGSVCGVSASMAIAASVGAKKDDLYTSVTLVVGWALVMIVVLPFVSQALGLSAGVAGAWIGTSEFADAAGFAAASAYGKMSGHEDTAIKAFTLMKVIGRDLWIGVWSIVWALIATMVWEKRETGTAPSAREFWWRFPKFVIGFFVASMLMTWFTSGYTTDEFNKVVKPALIMPLVSLRTWAFLFCFLSIGLTTRFRELKPVGWKAFAAFTIGVAVNVALGYYLSAHVFAEHWSNL</sequence>
<dbReference type="PANTHER" id="PTHR30106:SF1">
    <property type="entry name" value="UPF0324 MEMBRANE PROTEIN FN0533"/>
    <property type="match status" value="1"/>
</dbReference>
<feature type="transmembrane region" description="Helical" evidence="7">
    <location>
        <begin position="81"/>
        <end position="103"/>
    </location>
</feature>
<dbReference type="PANTHER" id="PTHR30106">
    <property type="entry name" value="INNER MEMBRANE PROTEIN YEIH-RELATED"/>
    <property type="match status" value="1"/>
</dbReference>
<evidence type="ECO:0000256" key="1">
    <source>
        <dbReference type="ARBA" id="ARBA00004651"/>
    </source>
</evidence>
<comment type="subcellular location">
    <subcellularLocation>
        <location evidence="1">Cell membrane</location>
        <topology evidence="1">Multi-pass membrane protein</topology>
    </subcellularLocation>
</comment>
<name>A0A139BR01_9PROT</name>
<evidence type="ECO:0008006" key="10">
    <source>
        <dbReference type="Google" id="ProtNLM"/>
    </source>
</evidence>
<reference evidence="8 9" key="1">
    <citation type="submission" date="2016-02" db="EMBL/GenBank/DDBJ databases">
        <authorList>
            <person name="Wen L."/>
            <person name="He K."/>
            <person name="Yang H."/>
        </authorList>
    </citation>
    <scope>NUCLEOTIDE SEQUENCE [LARGE SCALE GENOMIC DNA]</scope>
    <source>
        <strain evidence="8">ShG14-8</strain>
    </source>
</reference>
<comment type="similarity">
    <text evidence="2">Belongs to the UPF0324 family.</text>
</comment>
<feature type="transmembrane region" description="Helical" evidence="7">
    <location>
        <begin position="329"/>
        <end position="346"/>
    </location>
</feature>
<comment type="caution">
    <text evidence="8">The sequence shown here is derived from an EMBL/GenBank/DDBJ whole genome shotgun (WGS) entry which is preliminary data.</text>
</comment>
<feature type="transmembrane region" description="Helical" evidence="7">
    <location>
        <begin position="109"/>
        <end position="130"/>
    </location>
</feature>
<evidence type="ECO:0000256" key="2">
    <source>
        <dbReference type="ARBA" id="ARBA00007977"/>
    </source>
</evidence>
<dbReference type="EMBL" id="LSLI01000075">
    <property type="protein sequence ID" value="KXS31434.1"/>
    <property type="molecule type" value="Genomic_DNA"/>
</dbReference>
<dbReference type="AlphaFoldDB" id="A0A139BR01"/>
<feature type="transmembrane region" description="Helical" evidence="7">
    <location>
        <begin position="32"/>
        <end position="60"/>
    </location>
</feature>
<dbReference type="Pfam" id="PF03601">
    <property type="entry name" value="Cons_hypoth698"/>
    <property type="match status" value="1"/>
</dbReference>
<accession>A0A139BR01</accession>
<feature type="transmembrane region" description="Helical" evidence="7">
    <location>
        <begin position="398"/>
        <end position="419"/>
    </location>
</feature>
<evidence type="ECO:0000256" key="6">
    <source>
        <dbReference type="ARBA" id="ARBA00023136"/>
    </source>
</evidence>
<feature type="transmembrane region" description="Helical" evidence="7">
    <location>
        <begin position="431"/>
        <end position="451"/>
    </location>
</feature>
<feature type="transmembrane region" description="Helical" evidence="7">
    <location>
        <begin position="168"/>
        <end position="190"/>
    </location>
</feature>
<keyword evidence="4 7" id="KW-0812">Transmembrane</keyword>
<evidence type="ECO:0000256" key="4">
    <source>
        <dbReference type="ARBA" id="ARBA00022692"/>
    </source>
</evidence>
<feature type="transmembrane region" description="Helical" evidence="7">
    <location>
        <begin position="197"/>
        <end position="216"/>
    </location>
</feature>
<organism evidence="8 9">
    <name type="scientific">Candidatus Gallionella acididurans</name>
    <dbReference type="NCBI Taxonomy" id="1796491"/>
    <lineage>
        <taxon>Bacteria</taxon>
        <taxon>Pseudomonadati</taxon>
        <taxon>Pseudomonadota</taxon>
        <taxon>Betaproteobacteria</taxon>
        <taxon>Nitrosomonadales</taxon>
        <taxon>Gallionellaceae</taxon>
        <taxon>Gallionella</taxon>
    </lineage>
</organism>
<dbReference type="GO" id="GO:0005886">
    <property type="term" value="C:plasma membrane"/>
    <property type="evidence" value="ECO:0007669"/>
    <property type="project" value="UniProtKB-SubCell"/>
</dbReference>
<dbReference type="InterPro" id="IPR018383">
    <property type="entry name" value="UPF0324_pro"/>
</dbReference>
<keyword evidence="3" id="KW-1003">Cell membrane</keyword>
<evidence type="ECO:0000256" key="5">
    <source>
        <dbReference type="ARBA" id="ARBA00022989"/>
    </source>
</evidence>
<reference evidence="8 9" key="2">
    <citation type="submission" date="2016-03" db="EMBL/GenBank/DDBJ databases">
        <title>New uncultured bacterium of the family Gallionellaceae from acid mine drainage: description and reconstruction of genome based on metagenomic analysis of microbial community.</title>
        <authorList>
            <person name="Kadnikov V."/>
            <person name="Ivasenko D."/>
            <person name="Beletsky A."/>
            <person name="Mardanov A."/>
            <person name="Danilova E."/>
            <person name="Pimenov N."/>
            <person name="Karnachuk O."/>
            <person name="Ravin N."/>
        </authorList>
    </citation>
    <scope>NUCLEOTIDE SEQUENCE [LARGE SCALE GENOMIC DNA]</scope>
    <source>
        <strain evidence="8">ShG14-8</strain>
    </source>
</reference>
<feature type="transmembrane region" description="Helical" evidence="7">
    <location>
        <begin position="137"/>
        <end position="156"/>
    </location>
</feature>